<gene>
    <name evidence="1" type="ORF">BHS09_33485</name>
</gene>
<accession>A0AAE6G6F4</accession>
<proteinExistence type="predicted"/>
<dbReference type="AlphaFoldDB" id="A0AAE6G6F4"/>
<sequence length="71" mass="7879">MVLRRSMFSCLVLLPLVWIVLMSGGLLSVFIFPSGLRLLSANFCQRPFAPFGEQGLRMLMLGLMGSWDLGS</sequence>
<evidence type="ECO:0000313" key="1">
    <source>
        <dbReference type="EMBL" id="QDE71506.1"/>
    </source>
</evidence>
<reference evidence="1 2" key="1">
    <citation type="journal article" date="2019" name="Science">
        <title>Social genes are selection hotspots in kin groups of a soil microbe.</title>
        <authorList>
            <person name="Wielgoss S."/>
            <person name="Wolfensberger R."/>
            <person name="Sun L."/>
            <person name="Fiegna F."/>
            <person name="Velicer G.J."/>
        </authorList>
    </citation>
    <scope>NUCLEOTIDE SEQUENCE [LARGE SCALE GENOMIC DNA]</scope>
    <source>
        <strain evidence="1 2">MC3.5.9c15</strain>
    </source>
</reference>
<dbReference type="Proteomes" id="UP000320179">
    <property type="component" value="Chromosome"/>
</dbReference>
<dbReference type="EMBL" id="CP017174">
    <property type="protein sequence ID" value="QDE71506.1"/>
    <property type="molecule type" value="Genomic_DNA"/>
</dbReference>
<evidence type="ECO:0000313" key="2">
    <source>
        <dbReference type="Proteomes" id="UP000320179"/>
    </source>
</evidence>
<organism evidence="1 2">
    <name type="scientific">Myxococcus xanthus</name>
    <dbReference type="NCBI Taxonomy" id="34"/>
    <lineage>
        <taxon>Bacteria</taxon>
        <taxon>Pseudomonadati</taxon>
        <taxon>Myxococcota</taxon>
        <taxon>Myxococcia</taxon>
        <taxon>Myxococcales</taxon>
        <taxon>Cystobacterineae</taxon>
        <taxon>Myxococcaceae</taxon>
        <taxon>Myxococcus</taxon>
    </lineage>
</organism>
<name>A0AAE6G6F4_MYXXA</name>
<protein>
    <submittedName>
        <fullName evidence="1">Uncharacterized protein</fullName>
    </submittedName>
</protein>